<organism evidence="2 3">
    <name type="scientific">Methylomonas rapida</name>
    <dbReference type="NCBI Taxonomy" id="2963939"/>
    <lineage>
        <taxon>Bacteria</taxon>
        <taxon>Pseudomonadati</taxon>
        <taxon>Pseudomonadota</taxon>
        <taxon>Gammaproteobacteria</taxon>
        <taxon>Methylococcales</taxon>
        <taxon>Methylococcaceae</taxon>
        <taxon>Methylomonas</taxon>
    </lineage>
</organism>
<evidence type="ECO:0000259" key="1">
    <source>
        <dbReference type="Pfam" id="PF07238"/>
    </source>
</evidence>
<accession>A0ABY7GHC9</accession>
<dbReference type="Pfam" id="PF07238">
    <property type="entry name" value="PilZ"/>
    <property type="match status" value="1"/>
</dbReference>
<protein>
    <submittedName>
        <fullName evidence="2">PilZ domain-containing protein</fullName>
    </submittedName>
</protein>
<feature type="domain" description="PilZ" evidence="1">
    <location>
        <begin position="111"/>
        <end position="198"/>
    </location>
</feature>
<dbReference type="Proteomes" id="UP001162780">
    <property type="component" value="Chromosome"/>
</dbReference>
<reference evidence="2" key="1">
    <citation type="submission" date="2022-11" db="EMBL/GenBank/DDBJ databases">
        <title>Methylomonas rapida sp. nov., Carotenoid-Producing Obligate Methanotrophs with High Growth Characteristics and Biotechnological Potential.</title>
        <authorList>
            <person name="Tikhonova E.N."/>
            <person name="Suleimanov R.Z."/>
            <person name="Miroshnikov K."/>
            <person name="Oshkin I.Y."/>
            <person name="Belova S.E."/>
            <person name="Danilova O.V."/>
            <person name="Ashikhmin A."/>
            <person name="Konopkin A."/>
            <person name="But S.Y."/>
            <person name="Khmelenina V.N."/>
            <person name="Kuznetsov N."/>
            <person name="Pimenov N.V."/>
            <person name="Dedysh S.N."/>
        </authorList>
    </citation>
    <scope>NUCLEOTIDE SEQUENCE</scope>
    <source>
        <strain evidence="2">MP1</strain>
    </source>
</reference>
<gene>
    <name evidence="2" type="ORF">NM686_020335</name>
</gene>
<dbReference type="SUPFAM" id="SSF141371">
    <property type="entry name" value="PilZ domain-like"/>
    <property type="match status" value="2"/>
</dbReference>
<name>A0ABY7GHC9_9GAMM</name>
<keyword evidence="3" id="KW-1185">Reference proteome</keyword>
<evidence type="ECO:0000313" key="2">
    <source>
        <dbReference type="EMBL" id="WAR44662.1"/>
    </source>
</evidence>
<dbReference type="Gene3D" id="2.40.10.220">
    <property type="entry name" value="predicted glycosyltransferase like domains"/>
    <property type="match status" value="1"/>
</dbReference>
<dbReference type="InterPro" id="IPR009875">
    <property type="entry name" value="PilZ_domain"/>
</dbReference>
<sequence length="213" mass="24067">MQAMLDMEKRAYRKNLSCDGLIYLGFEEHQIRLINLSLTGLLAELKPNANLNGVKDIFQSLQVSPIVDIYLPDIRVAGEAEVVRAESAEHGIQIALEFRNLSYDVDNLLYNRRAYRKNMTAPGQIIINDVVHAFNTENVSVDGIMAHIQGRVSVELGAVVHFSFKHLELQGEAEVMWLEEGPHSTLLGLKYIHLERDDIPGVPRFVRDEKTSD</sequence>
<proteinExistence type="predicted"/>
<dbReference type="EMBL" id="CP113517">
    <property type="protein sequence ID" value="WAR44662.1"/>
    <property type="molecule type" value="Genomic_DNA"/>
</dbReference>
<evidence type="ECO:0000313" key="3">
    <source>
        <dbReference type="Proteomes" id="UP001162780"/>
    </source>
</evidence>
<dbReference type="RefSeq" id="WP_255189633.1">
    <property type="nucleotide sequence ID" value="NZ_CP113517.1"/>
</dbReference>